<proteinExistence type="inferred from homology"/>
<evidence type="ECO:0000313" key="6">
    <source>
        <dbReference type="Proteomes" id="UP000186104"/>
    </source>
</evidence>
<comment type="similarity">
    <text evidence="1">Belongs to the 'phage' integrase family.</text>
</comment>
<dbReference type="Pfam" id="PF00589">
    <property type="entry name" value="Phage_integrase"/>
    <property type="match status" value="1"/>
</dbReference>
<dbReference type="InterPro" id="IPR011010">
    <property type="entry name" value="DNA_brk_join_enz"/>
</dbReference>
<sequence length="457" mass="52622">MSRDDRRKYFVVYTSKKPKAVAAAAKQVRIRQMPVRDVDGLPVIVDQFGRPETTFLGFILTYSSLSKNTLEQYGNALARFANFMSATFCEIPAKATASQIDLYKRTRLHLQSKPIQPISFKPEAAVLRNYFLWLEQSNLIEKSPILRTSRAGTDLLHVRAIGQNRVRYVSKEAFRKFIDSAEGSNRIHNLRRADLRNVAVIKTLVSAGMRLQEVSTLLSCEVDTAVRRSQVWEFDIQAAAKNGKRRTIYLDIYALRAIEKYRKIERRHIVKSNQERFRDHLDELFVVESIDPKSGMVSGSWGMSGPHLKYEIRSTPVDIRRKIVSINKHGFVEPLALFLSQSRGLPMSRSGWEQVFRKISEQAFFGKEYYSEPHISPHDLRHTFAINYLRYRYAQMVTQEQEDLAHPLLDPLVDLQEILGHSSMAQTMRYLRLLNKLDEGVAASLKSYVGELYGEEK</sequence>
<dbReference type="AlphaFoldDB" id="A0A173LJB1"/>
<dbReference type="SUPFAM" id="SSF56349">
    <property type="entry name" value="DNA breaking-rejoining enzymes"/>
    <property type="match status" value="1"/>
</dbReference>
<dbReference type="Gene3D" id="1.10.150.130">
    <property type="match status" value="1"/>
</dbReference>
<dbReference type="InterPro" id="IPR050090">
    <property type="entry name" value="Tyrosine_recombinase_XerCD"/>
</dbReference>
<dbReference type="Proteomes" id="UP000186104">
    <property type="component" value="Chromosome"/>
</dbReference>
<evidence type="ECO:0000259" key="4">
    <source>
        <dbReference type="PROSITE" id="PS51898"/>
    </source>
</evidence>
<keyword evidence="6" id="KW-1185">Reference proteome</keyword>
<dbReference type="InterPro" id="IPR010998">
    <property type="entry name" value="Integrase_recombinase_N"/>
</dbReference>
<evidence type="ECO:0000256" key="3">
    <source>
        <dbReference type="ARBA" id="ARBA00023172"/>
    </source>
</evidence>
<dbReference type="GO" id="GO:0003677">
    <property type="term" value="F:DNA binding"/>
    <property type="evidence" value="ECO:0007669"/>
    <property type="project" value="UniProtKB-KW"/>
</dbReference>
<dbReference type="PANTHER" id="PTHR30349">
    <property type="entry name" value="PHAGE INTEGRASE-RELATED"/>
    <property type="match status" value="1"/>
</dbReference>
<feature type="domain" description="Tyr recombinase" evidence="4">
    <location>
        <begin position="164"/>
        <end position="443"/>
    </location>
</feature>
<organism evidence="5 6">
    <name type="scientific">Dietzia timorensis</name>
    <dbReference type="NCBI Taxonomy" id="499555"/>
    <lineage>
        <taxon>Bacteria</taxon>
        <taxon>Bacillati</taxon>
        <taxon>Actinomycetota</taxon>
        <taxon>Actinomycetes</taxon>
        <taxon>Mycobacteriales</taxon>
        <taxon>Dietziaceae</taxon>
        <taxon>Dietzia</taxon>
    </lineage>
</organism>
<dbReference type="CDD" id="cd00397">
    <property type="entry name" value="DNA_BRE_C"/>
    <property type="match status" value="1"/>
</dbReference>
<accession>A0A173LJB1</accession>
<dbReference type="KEGG" id="dtm:BJL86_0554"/>
<dbReference type="STRING" id="499555.BJL86_0554"/>
<dbReference type="Gene3D" id="1.10.443.10">
    <property type="entry name" value="Intergrase catalytic core"/>
    <property type="match status" value="1"/>
</dbReference>
<keyword evidence="3" id="KW-0233">DNA recombination</keyword>
<dbReference type="GO" id="GO:0006310">
    <property type="term" value="P:DNA recombination"/>
    <property type="evidence" value="ECO:0007669"/>
    <property type="project" value="UniProtKB-KW"/>
</dbReference>
<dbReference type="InterPro" id="IPR002104">
    <property type="entry name" value="Integrase_catalytic"/>
</dbReference>
<evidence type="ECO:0000256" key="1">
    <source>
        <dbReference type="ARBA" id="ARBA00008857"/>
    </source>
</evidence>
<dbReference type="OrthoDB" id="4020134at2"/>
<dbReference type="PANTHER" id="PTHR30349:SF64">
    <property type="entry name" value="PROPHAGE INTEGRASE INTD-RELATED"/>
    <property type="match status" value="1"/>
</dbReference>
<dbReference type="InterPro" id="IPR013762">
    <property type="entry name" value="Integrase-like_cat_sf"/>
</dbReference>
<dbReference type="PROSITE" id="PS51898">
    <property type="entry name" value="TYR_RECOMBINASE"/>
    <property type="match status" value="1"/>
</dbReference>
<name>A0A173LJB1_9ACTN</name>
<evidence type="ECO:0000256" key="2">
    <source>
        <dbReference type="ARBA" id="ARBA00023125"/>
    </source>
</evidence>
<evidence type="ECO:0000313" key="5">
    <source>
        <dbReference type="EMBL" id="ANI91357.1"/>
    </source>
</evidence>
<keyword evidence="2" id="KW-0238">DNA-binding</keyword>
<dbReference type="EMBL" id="CP015961">
    <property type="protein sequence ID" value="ANI91357.1"/>
    <property type="molecule type" value="Genomic_DNA"/>
</dbReference>
<dbReference type="GO" id="GO:0015074">
    <property type="term" value="P:DNA integration"/>
    <property type="evidence" value="ECO:0007669"/>
    <property type="project" value="InterPro"/>
</dbReference>
<reference evidence="5 6" key="1">
    <citation type="submission" date="2016-06" db="EMBL/GenBank/DDBJ databases">
        <title>Complete genome sequence of a saline-alkali tolerant type strain Dietzia timorensis ID05-A0528T.</title>
        <authorList>
            <person name="Wu X."/>
        </authorList>
    </citation>
    <scope>NUCLEOTIDE SEQUENCE [LARGE SCALE GENOMIC DNA]</scope>
    <source>
        <strain evidence="5 6">ID05-A0528</strain>
    </source>
</reference>
<gene>
    <name evidence="5" type="ORF">BJL86_0554</name>
</gene>
<dbReference type="RefSeq" id="WP_082908330.1">
    <property type="nucleotide sequence ID" value="NZ_CP015961.1"/>
</dbReference>
<protein>
    <recommendedName>
        <fullName evidence="4">Tyr recombinase domain-containing protein</fullName>
    </recommendedName>
</protein>